<organism evidence="2 3">
    <name type="scientific">Zasmidium cellare ATCC 36951</name>
    <dbReference type="NCBI Taxonomy" id="1080233"/>
    <lineage>
        <taxon>Eukaryota</taxon>
        <taxon>Fungi</taxon>
        <taxon>Dikarya</taxon>
        <taxon>Ascomycota</taxon>
        <taxon>Pezizomycotina</taxon>
        <taxon>Dothideomycetes</taxon>
        <taxon>Dothideomycetidae</taxon>
        <taxon>Mycosphaerellales</taxon>
        <taxon>Mycosphaerellaceae</taxon>
        <taxon>Zasmidium</taxon>
    </lineage>
</organism>
<feature type="domain" description="NmrA-like" evidence="1">
    <location>
        <begin position="7"/>
        <end position="254"/>
    </location>
</feature>
<proteinExistence type="predicted"/>
<dbReference type="SUPFAM" id="SSF51735">
    <property type="entry name" value="NAD(P)-binding Rossmann-fold domains"/>
    <property type="match status" value="1"/>
</dbReference>
<dbReference type="Gene3D" id="3.90.25.10">
    <property type="entry name" value="UDP-galactose 4-epimerase, domain 1"/>
    <property type="match status" value="1"/>
</dbReference>
<sequence length="306" mass="34352">MAVDLENDLILVTAASGKQGGALLPFLARTWKRLRLQCVSDSSRERLHQQYPHAEIVQTDFADLASARRLMQGVTACVLVTPAFHPRESHYGLNMIDAAAESLRSGGLFKHLVLSSVLHSCLRALANHDNKRFVEEALIESILPYTIVQPSHVMENVPVTAIAKQDSPVFHARFDPATKFSFSTVYDLGEAISNILRDRDQHLYAVYPLVSTPEPLNYYEAMDILSARIGKQVQIQRLTMEDITKGFATTIPSNTNDDDRKAILRAFGRLMVYYDTRGLIGNAKVLELVLGRKPLGYREWVDMQLK</sequence>
<name>A0A6A6C7G4_ZASCE</name>
<gene>
    <name evidence="2" type="ORF">M409DRAFT_68649</name>
</gene>
<dbReference type="RefSeq" id="XP_033663880.1">
    <property type="nucleotide sequence ID" value="XM_033817929.1"/>
</dbReference>
<accession>A0A6A6C7G4</accession>
<keyword evidence="3" id="KW-1185">Reference proteome</keyword>
<dbReference type="GeneID" id="54571201"/>
<dbReference type="OrthoDB" id="419598at2759"/>
<dbReference type="InterPro" id="IPR036291">
    <property type="entry name" value="NAD(P)-bd_dom_sf"/>
</dbReference>
<dbReference type="EMBL" id="ML993610">
    <property type="protein sequence ID" value="KAF2162991.1"/>
    <property type="molecule type" value="Genomic_DNA"/>
</dbReference>
<dbReference type="PANTHER" id="PTHR43162">
    <property type="match status" value="1"/>
</dbReference>
<evidence type="ECO:0000259" key="1">
    <source>
        <dbReference type="Pfam" id="PF05368"/>
    </source>
</evidence>
<dbReference type="Gene3D" id="3.40.50.720">
    <property type="entry name" value="NAD(P)-binding Rossmann-like Domain"/>
    <property type="match status" value="1"/>
</dbReference>
<dbReference type="InterPro" id="IPR051604">
    <property type="entry name" value="Ergot_Alk_Oxidoreductase"/>
</dbReference>
<dbReference type="Proteomes" id="UP000799537">
    <property type="component" value="Unassembled WGS sequence"/>
</dbReference>
<dbReference type="PANTHER" id="PTHR43162:SF1">
    <property type="entry name" value="PRESTALK A DIFFERENTIATION PROTEIN A"/>
    <property type="match status" value="1"/>
</dbReference>
<evidence type="ECO:0000313" key="2">
    <source>
        <dbReference type="EMBL" id="KAF2162991.1"/>
    </source>
</evidence>
<dbReference type="InterPro" id="IPR008030">
    <property type="entry name" value="NmrA-like"/>
</dbReference>
<dbReference type="AlphaFoldDB" id="A0A6A6C7G4"/>
<reference evidence="2" key="1">
    <citation type="journal article" date="2020" name="Stud. Mycol.">
        <title>101 Dothideomycetes genomes: a test case for predicting lifestyles and emergence of pathogens.</title>
        <authorList>
            <person name="Haridas S."/>
            <person name="Albert R."/>
            <person name="Binder M."/>
            <person name="Bloem J."/>
            <person name="Labutti K."/>
            <person name="Salamov A."/>
            <person name="Andreopoulos B."/>
            <person name="Baker S."/>
            <person name="Barry K."/>
            <person name="Bills G."/>
            <person name="Bluhm B."/>
            <person name="Cannon C."/>
            <person name="Castanera R."/>
            <person name="Culley D."/>
            <person name="Daum C."/>
            <person name="Ezra D."/>
            <person name="Gonzalez J."/>
            <person name="Henrissat B."/>
            <person name="Kuo A."/>
            <person name="Liang C."/>
            <person name="Lipzen A."/>
            <person name="Lutzoni F."/>
            <person name="Magnuson J."/>
            <person name="Mondo S."/>
            <person name="Nolan M."/>
            <person name="Ohm R."/>
            <person name="Pangilinan J."/>
            <person name="Park H.-J."/>
            <person name="Ramirez L."/>
            <person name="Alfaro M."/>
            <person name="Sun H."/>
            <person name="Tritt A."/>
            <person name="Yoshinaga Y."/>
            <person name="Zwiers L.-H."/>
            <person name="Turgeon B."/>
            <person name="Goodwin S."/>
            <person name="Spatafora J."/>
            <person name="Crous P."/>
            <person name="Grigoriev I."/>
        </authorList>
    </citation>
    <scope>NUCLEOTIDE SEQUENCE</scope>
    <source>
        <strain evidence="2">ATCC 36951</strain>
    </source>
</reference>
<evidence type="ECO:0000313" key="3">
    <source>
        <dbReference type="Proteomes" id="UP000799537"/>
    </source>
</evidence>
<protein>
    <recommendedName>
        <fullName evidence="1">NmrA-like domain-containing protein</fullName>
    </recommendedName>
</protein>
<dbReference type="Pfam" id="PF05368">
    <property type="entry name" value="NmrA"/>
    <property type="match status" value="1"/>
</dbReference>